<evidence type="ECO:0000313" key="2">
    <source>
        <dbReference type="Proteomes" id="UP000325313"/>
    </source>
</evidence>
<organism evidence="1 2">
    <name type="scientific">Puccinia graminis f. sp. tritici</name>
    <dbReference type="NCBI Taxonomy" id="56615"/>
    <lineage>
        <taxon>Eukaryota</taxon>
        <taxon>Fungi</taxon>
        <taxon>Dikarya</taxon>
        <taxon>Basidiomycota</taxon>
        <taxon>Pucciniomycotina</taxon>
        <taxon>Pucciniomycetes</taxon>
        <taxon>Pucciniales</taxon>
        <taxon>Pucciniaceae</taxon>
        <taxon>Puccinia</taxon>
    </lineage>
</organism>
<evidence type="ECO:0000313" key="1">
    <source>
        <dbReference type="EMBL" id="KAA1139110.1"/>
    </source>
</evidence>
<feature type="non-terminal residue" evidence="1">
    <location>
        <position position="1"/>
    </location>
</feature>
<name>A0A5B0SML5_PUCGR</name>
<protein>
    <submittedName>
        <fullName evidence="1">Uncharacterized protein</fullName>
    </submittedName>
</protein>
<gene>
    <name evidence="1" type="ORF">PGTUg99_036055</name>
</gene>
<comment type="caution">
    <text evidence="1">The sequence shown here is derived from an EMBL/GenBank/DDBJ whole genome shotgun (WGS) entry which is preliminary data.</text>
</comment>
<reference evidence="1 2" key="1">
    <citation type="submission" date="2019-05" db="EMBL/GenBank/DDBJ databases">
        <title>Emergence of the Ug99 lineage of the wheat stem rust pathogen through somatic hybridization.</title>
        <authorList>
            <person name="Li F."/>
            <person name="Upadhyaya N.M."/>
            <person name="Sperschneider J."/>
            <person name="Matny O."/>
            <person name="Nguyen-Phuc H."/>
            <person name="Mago R."/>
            <person name="Raley C."/>
            <person name="Miller M.E."/>
            <person name="Silverstein K.A.T."/>
            <person name="Henningsen E."/>
            <person name="Hirsch C.D."/>
            <person name="Visser B."/>
            <person name="Pretorius Z.A."/>
            <person name="Steffenson B.J."/>
            <person name="Schwessinger B."/>
            <person name="Dodds P.N."/>
            <person name="Figueroa M."/>
        </authorList>
    </citation>
    <scope>NUCLEOTIDE SEQUENCE [LARGE SCALE GENOMIC DNA]</scope>
    <source>
        <strain evidence="1 2">Ug99</strain>
    </source>
</reference>
<dbReference type="AlphaFoldDB" id="A0A5B0SML5"/>
<dbReference type="EMBL" id="VDEP01000001">
    <property type="protein sequence ID" value="KAA1139110.1"/>
    <property type="molecule type" value="Genomic_DNA"/>
</dbReference>
<dbReference type="Proteomes" id="UP000325313">
    <property type="component" value="Unassembled WGS sequence"/>
</dbReference>
<accession>A0A5B0SML5</accession>
<proteinExistence type="predicted"/>
<sequence>NNVRTVKGHPIRVKEGGLTRKYAGKFSQSERVDQEKSFDFDKGECLIYLIKMDSEATSNNDIHNVYGDGKKCIQTIVAPCLEELGRNLTLGLVYKVKGQIVRDDACGTSWEFNPLLSKLSTRSEHLRVSGIGRVVSVTLALAIVENEHQHDEILVNHQPSELASLIQIRLIIRKHESQSINLLTIDTGATIRFSGTFIGEETDSAIIRLLPYE</sequence>